<gene>
    <name evidence="4" type="ORF">KQI88_02120</name>
</gene>
<dbReference type="InterPro" id="IPR018211">
    <property type="entry name" value="ADH_Fe_CS"/>
</dbReference>
<organism evidence="4 5">
    <name type="scientific">Alkaliphilus flagellatus</name>
    <dbReference type="NCBI Taxonomy" id="2841507"/>
    <lineage>
        <taxon>Bacteria</taxon>
        <taxon>Bacillati</taxon>
        <taxon>Bacillota</taxon>
        <taxon>Clostridia</taxon>
        <taxon>Peptostreptococcales</taxon>
        <taxon>Natronincolaceae</taxon>
        <taxon>Alkaliphilus</taxon>
    </lineage>
</organism>
<dbReference type="InterPro" id="IPR044731">
    <property type="entry name" value="BDH-like"/>
</dbReference>
<keyword evidence="1" id="KW-0560">Oxidoreductase</keyword>
<evidence type="ECO:0000259" key="3">
    <source>
        <dbReference type="Pfam" id="PF25137"/>
    </source>
</evidence>
<comment type="caution">
    <text evidence="4">The sequence shown here is derived from an EMBL/GenBank/DDBJ whole genome shotgun (WGS) entry which is preliminary data.</text>
</comment>
<evidence type="ECO:0000256" key="1">
    <source>
        <dbReference type="ARBA" id="ARBA00023002"/>
    </source>
</evidence>
<evidence type="ECO:0000313" key="4">
    <source>
        <dbReference type="EMBL" id="MBU5675213.1"/>
    </source>
</evidence>
<feature type="domain" description="Fe-containing alcohol dehydrogenase-like C-terminal" evidence="3">
    <location>
        <begin position="189"/>
        <end position="387"/>
    </location>
</feature>
<evidence type="ECO:0000313" key="5">
    <source>
        <dbReference type="Proteomes" id="UP000779508"/>
    </source>
</evidence>
<reference evidence="4 5" key="1">
    <citation type="submission" date="2021-06" db="EMBL/GenBank/DDBJ databases">
        <authorList>
            <person name="Sun Q."/>
            <person name="Li D."/>
        </authorList>
    </citation>
    <scope>NUCLEOTIDE SEQUENCE [LARGE SCALE GENOMIC DNA]</scope>
    <source>
        <strain evidence="4 5">MSJ-5</strain>
    </source>
</reference>
<keyword evidence="5" id="KW-1185">Reference proteome</keyword>
<dbReference type="Pfam" id="PF25137">
    <property type="entry name" value="ADH_Fe_C"/>
    <property type="match status" value="1"/>
</dbReference>
<dbReference type="PANTHER" id="PTHR43633:SF1">
    <property type="entry name" value="ALCOHOL DEHYDROGENASE YQHD"/>
    <property type="match status" value="1"/>
</dbReference>
<dbReference type="PANTHER" id="PTHR43633">
    <property type="entry name" value="ALCOHOL DEHYDROGENASE YQHD"/>
    <property type="match status" value="1"/>
</dbReference>
<dbReference type="Proteomes" id="UP000779508">
    <property type="component" value="Unassembled WGS sequence"/>
</dbReference>
<proteinExistence type="predicted"/>
<dbReference type="PROSITE" id="PS00913">
    <property type="entry name" value="ADH_IRON_1"/>
    <property type="match status" value="1"/>
</dbReference>
<accession>A0ABS6FYR3</accession>
<evidence type="ECO:0000259" key="2">
    <source>
        <dbReference type="Pfam" id="PF00465"/>
    </source>
</evidence>
<dbReference type="RefSeq" id="WP_216414709.1">
    <property type="nucleotide sequence ID" value="NZ_JAHLQK010000001.1"/>
</dbReference>
<feature type="domain" description="Alcohol dehydrogenase iron-type/glycerol dehydrogenase GldA" evidence="2">
    <location>
        <begin position="9"/>
        <end position="178"/>
    </location>
</feature>
<dbReference type="InterPro" id="IPR001670">
    <property type="entry name" value="ADH_Fe/GldA"/>
</dbReference>
<protein>
    <submittedName>
        <fullName evidence="4">Iron-containing alcohol dehydrogenase</fullName>
    </submittedName>
</protein>
<name>A0ABS6FYR3_9FIRM</name>
<dbReference type="InterPro" id="IPR056798">
    <property type="entry name" value="ADH_Fe_C"/>
</dbReference>
<dbReference type="CDD" id="cd08187">
    <property type="entry name" value="BDH"/>
    <property type="match status" value="1"/>
</dbReference>
<sequence>MKNFVYQNPTKIIFGEGTINQIGKEIKNHGVNKVLIIYGGGSILKNGVYEEVTKSLKEHDVDYVEVSGVQPNPVLSKVQEAINKAKEEKVEGLLAIGGGSVYDTTKAVSIGCHYEGNVWDFYERKLKPKSAMPIFGVLTISATASEMNMGSVITNEDEDKKWSCGSPVMYPKVSIIDPKVQATLPPNQTANTAIDTMAHVFELYFDGTEDVDVLMEYSEGIIRTTMKHVKVLLEDPTNYQSRAQLAWCATLGLNGSNGVGRSGGDWASHNIEHSLSVLYGVSHGAGLAIVFPAWMKYVYKENIDMFERFAEQIFNITEGTKEEKALKAIEELKIFFKSLNAPVTLKEIGVKPEELDEIADNAAMQAPLGTLKKLEREDILEILKIAYK</sequence>
<dbReference type="EMBL" id="JAHLQK010000001">
    <property type="protein sequence ID" value="MBU5675213.1"/>
    <property type="molecule type" value="Genomic_DNA"/>
</dbReference>
<dbReference type="Pfam" id="PF00465">
    <property type="entry name" value="Fe-ADH"/>
    <property type="match status" value="1"/>
</dbReference>